<comment type="function">
    <text evidence="1">A P subtype restriction enzyme that recognizes the double-stranded unmethylated sequence 5'-GATC-3'.</text>
</comment>
<name>A0A841EHD6_9BACT</name>
<organism evidence="3 4">
    <name type="scientific">Arcicella rosea</name>
    <dbReference type="NCBI Taxonomy" id="502909"/>
    <lineage>
        <taxon>Bacteria</taxon>
        <taxon>Pseudomonadati</taxon>
        <taxon>Bacteroidota</taxon>
        <taxon>Cytophagia</taxon>
        <taxon>Cytophagales</taxon>
        <taxon>Flectobacillaceae</taxon>
        <taxon>Arcicella</taxon>
    </lineage>
</organism>
<dbReference type="RefSeq" id="WP_184132528.1">
    <property type="nucleotide sequence ID" value="NZ_JACHKT010000008.1"/>
</dbReference>
<dbReference type="AlphaFoldDB" id="A0A841EHD6"/>
<keyword evidence="1 3" id="KW-0378">Hydrolase</keyword>
<evidence type="ECO:0000256" key="1">
    <source>
        <dbReference type="PIRNR" id="PIRNR016080"/>
    </source>
</evidence>
<gene>
    <name evidence="3" type="ORF">HNP25_001454</name>
</gene>
<dbReference type="Proteomes" id="UP000524404">
    <property type="component" value="Unassembled WGS sequence"/>
</dbReference>
<dbReference type="PIRSF" id="PIRSF016080">
    <property type="entry name" value="Restrict_endonuc_II_DpmII"/>
    <property type="match status" value="1"/>
</dbReference>
<feature type="domain" description="Restriction endonuclease type II DpnII-like" evidence="2">
    <location>
        <begin position="17"/>
        <end position="295"/>
    </location>
</feature>
<evidence type="ECO:0000313" key="4">
    <source>
        <dbReference type="Proteomes" id="UP000524404"/>
    </source>
</evidence>
<sequence length="299" mass="34755">MNKLCNLLNLKNEDELFDKIKHSFKEKITKWDYFVNWLKVFSNIKPIEKELNLLNFLIGKEDIEKEAFDLIKQYPEVVKAFPTLIAIREKSVDILIDTKKFIYKNYSFTRKKLTDEECKELAYFVVNSGIGEILRDKKVKNLVDYATGIEVGLDSNGRKNRGGTLMESLVEEFVADTCQNLGLQYLAQATSKKIKQHWGLDVIVDKSSRQLDFAINKNGKLFFIECNFYGGGGSKLKSTATEYIEMNRYWNKQGIEFIWITDGAGWKSTLKPLREYFDKADYLLNLEMLKNNILTEILK</sequence>
<protein>
    <recommendedName>
        <fullName evidence="1">Type-2 restriction enzyme</fullName>
        <ecNumber evidence="1">3.1.21.4</ecNumber>
    </recommendedName>
</protein>
<keyword evidence="4" id="KW-1185">Reference proteome</keyword>
<reference evidence="3 4" key="1">
    <citation type="submission" date="2020-08" db="EMBL/GenBank/DDBJ databases">
        <title>Functional genomics of gut bacteria from endangered species of beetles.</title>
        <authorList>
            <person name="Carlos-Shanley C."/>
        </authorList>
    </citation>
    <scope>NUCLEOTIDE SEQUENCE [LARGE SCALE GENOMIC DNA]</scope>
    <source>
        <strain evidence="3 4">S00070</strain>
    </source>
</reference>
<comment type="similarity">
    <text evidence="1">Belongs to the DpnII type II restriction endonuclease family.</text>
</comment>
<evidence type="ECO:0000313" key="3">
    <source>
        <dbReference type="EMBL" id="MBB6002802.1"/>
    </source>
</evidence>
<dbReference type="InterPro" id="IPR007637">
    <property type="entry name" value="Restrct_endonuc_II_DpnII-like"/>
</dbReference>
<comment type="caution">
    <text evidence="3">The sequence shown here is derived from an EMBL/GenBank/DDBJ whole genome shotgun (WGS) entry which is preliminary data.</text>
</comment>
<dbReference type="GO" id="GO:0003677">
    <property type="term" value="F:DNA binding"/>
    <property type="evidence" value="ECO:0007669"/>
    <property type="project" value="UniProtKB-UniRule"/>
</dbReference>
<keyword evidence="1" id="KW-0680">Restriction system</keyword>
<dbReference type="GO" id="GO:0009307">
    <property type="term" value="P:DNA restriction-modification system"/>
    <property type="evidence" value="ECO:0007669"/>
    <property type="project" value="UniProtKB-UniRule"/>
</dbReference>
<accession>A0A841EHD6</accession>
<keyword evidence="1" id="KW-0255">Endonuclease</keyword>
<proteinExistence type="inferred from homology"/>
<dbReference type="EC" id="3.1.21.4" evidence="1"/>
<dbReference type="InterPro" id="IPR021191">
    <property type="entry name" value="Restrct_endonuc_II_DpnII"/>
</dbReference>
<keyword evidence="1" id="KW-0540">Nuclease</keyword>
<comment type="catalytic activity">
    <reaction evidence="1">
        <text>Endonucleolytic cleavage of DNA to give specific double-stranded fragments with terminal 5'-phosphates.</text>
        <dbReference type="EC" id="3.1.21.4"/>
    </reaction>
</comment>
<dbReference type="Pfam" id="PF04556">
    <property type="entry name" value="DpnII"/>
    <property type="match status" value="1"/>
</dbReference>
<dbReference type="EMBL" id="JACHKT010000008">
    <property type="protein sequence ID" value="MBB6002802.1"/>
    <property type="molecule type" value="Genomic_DNA"/>
</dbReference>
<evidence type="ECO:0000259" key="2">
    <source>
        <dbReference type="Pfam" id="PF04556"/>
    </source>
</evidence>
<dbReference type="GO" id="GO:0009036">
    <property type="term" value="F:type II site-specific deoxyribonuclease activity"/>
    <property type="evidence" value="ECO:0007669"/>
    <property type="project" value="UniProtKB-UniRule"/>
</dbReference>